<evidence type="ECO:0000313" key="3">
    <source>
        <dbReference type="Proteomes" id="UP000561011"/>
    </source>
</evidence>
<dbReference type="AlphaFoldDB" id="A0A853EXF5"/>
<evidence type="ECO:0000313" key="2">
    <source>
        <dbReference type="EMBL" id="NYS94003.1"/>
    </source>
</evidence>
<feature type="domain" description="HTH cro/C1-type" evidence="1">
    <location>
        <begin position="9"/>
        <end position="64"/>
    </location>
</feature>
<keyword evidence="3" id="KW-1185">Reference proteome</keyword>
<dbReference type="PROSITE" id="PS50943">
    <property type="entry name" value="HTH_CROC1"/>
    <property type="match status" value="1"/>
</dbReference>
<protein>
    <submittedName>
        <fullName evidence="2">Helix-turn-helix transcriptional regulator</fullName>
    </submittedName>
</protein>
<dbReference type="SUPFAM" id="SSF47413">
    <property type="entry name" value="lambda repressor-like DNA-binding domains"/>
    <property type="match status" value="1"/>
</dbReference>
<gene>
    <name evidence="2" type="ORF">HZZ10_10795</name>
</gene>
<dbReference type="Gene3D" id="1.10.260.40">
    <property type="entry name" value="lambda repressor-like DNA-binding domains"/>
    <property type="match status" value="1"/>
</dbReference>
<dbReference type="Proteomes" id="UP000561011">
    <property type="component" value="Unassembled WGS sequence"/>
</dbReference>
<reference evidence="2 3" key="1">
    <citation type="submission" date="2020-07" db="EMBL/GenBank/DDBJ databases">
        <title>MOT database genomes.</title>
        <authorList>
            <person name="Joseph S."/>
            <person name="Aduse-Opoku J."/>
            <person name="Hashim A."/>
            <person name="Wade W."/>
            <person name="Curtis M."/>
        </authorList>
    </citation>
    <scope>NUCLEOTIDE SEQUENCE [LARGE SCALE GENOMIC DNA]</scope>
    <source>
        <strain evidence="2 3">DSM 100099</strain>
    </source>
</reference>
<proteinExistence type="predicted"/>
<comment type="caution">
    <text evidence="2">The sequence shown here is derived from an EMBL/GenBank/DDBJ whole genome shotgun (WGS) entry which is preliminary data.</text>
</comment>
<sequence>MRLRDPRLLKAYMMLAGINQARLGRRAGCSRQFIHMLLTGEKRSCRPDVAERIEEAVRVRSGTLFTVSERVVERNVTHVRPVGTRPPV</sequence>
<dbReference type="Pfam" id="PF13560">
    <property type="entry name" value="HTH_31"/>
    <property type="match status" value="1"/>
</dbReference>
<dbReference type="GO" id="GO:0003677">
    <property type="term" value="F:DNA binding"/>
    <property type="evidence" value="ECO:0007669"/>
    <property type="project" value="InterPro"/>
</dbReference>
<name>A0A853EXF5_9MICO</name>
<dbReference type="RefSeq" id="WP_179913506.1">
    <property type="nucleotide sequence ID" value="NZ_JACBYE010000024.1"/>
</dbReference>
<evidence type="ECO:0000259" key="1">
    <source>
        <dbReference type="PROSITE" id="PS50943"/>
    </source>
</evidence>
<dbReference type="SMART" id="SM00530">
    <property type="entry name" value="HTH_XRE"/>
    <property type="match status" value="1"/>
</dbReference>
<accession>A0A853EXF5</accession>
<dbReference type="InterPro" id="IPR010982">
    <property type="entry name" value="Lambda_DNA-bd_dom_sf"/>
</dbReference>
<organism evidence="2 3">
    <name type="scientific">Sanguibacter inulinus</name>
    <dbReference type="NCBI Taxonomy" id="60922"/>
    <lineage>
        <taxon>Bacteria</taxon>
        <taxon>Bacillati</taxon>
        <taxon>Actinomycetota</taxon>
        <taxon>Actinomycetes</taxon>
        <taxon>Micrococcales</taxon>
        <taxon>Sanguibacteraceae</taxon>
        <taxon>Sanguibacter</taxon>
    </lineage>
</organism>
<dbReference type="EMBL" id="JACBYE010000024">
    <property type="protein sequence ID" value="NYS94003.1"/>
    <property type="molecule type" value="Genomic_DNA"/>
</dbReference>
<dbReference type="InterPro" id="IPR001387">
    <property type="entry name" value="Cro/C1-type_HTH"/>
</dbReference>